<feature type="domain" description="Reverse transcriptase Ty1/copia-type" evidence="2">
    <location>
        <begin position="453"/>
        <end position="605"/>
    </location>
</feature>
<gene>
    <name evidence="3" type="primary">RE2_771</name>
    <name evidence="3" type="ORF">CK203_038063</name>
</gene>
<accession>A0A438HA27</accession>
<name>A0A438HA27_VITVI</name>
<evidence type="ECO:0000259" key="2">
    <source>
        <dbReference type="Pfam" id="PF07727"/>
    </source>
</evidence>
<dbReference type="PANTHER" id="PTHR47481">
    <property type="match status" value="1"/>
</dbReference>
<dbReference type="InterPro" id="IPR013103">
    <property type="entry name" value="RVT_2"/>
</dbReference>
<dbReference type="EMBL" id="QGNW01000254">
    <property type="protein sequence ID" value="RVW81302.1"/>
    <property type="molecule type" value="Genomic_DNA"/>
</dbReference>
<feature type="compositionally biased region" description="Polar residues" evidence="1">
    <location>
        <begin position="374"/>
        <end position="384"/>
    </location>
</feature>
<organism evidence="3 4">
    <name type="scientific">Vitis vinifera</name>
    <name type="common">Grape</name>
    <dbReference type="NCBI Taxonomy" id="29760"/>
    <lineage>
        <taxon>Eukaryota</taxon>
        <taxon>Viridiplantae</taxon>
        <taxon>Streptophyta</taxon>
        <taxon>Embryophyta</taxon>
        <taxon>Tracheophyta</taxon>
        <taxon>Spermatophyta</taxon>
        <taxon>Magnoliopsida</taxon>
        <taxon>eudicotyledons</taxon>
        <taxon>Gunneridae</taxon>
        <taxon>Pentapetalae</taxon>
        <taxon>rosids</taxon>
        <taxon>Vitales</taxon>
        <taxon>Vitaceae</taxon>
        <taxon>Viteae</taxon>
        <taxon>Vitis</taxon>
    </lineage>
</organism>
<dbReference type="Pfam" id="PF07727">
    <property type="entry name" value="RVT_2"/>
    <property type="match status" value="1"/>
</dbReference>
<reference evidence="3 4" key="1">
    <citation type="journal article" date="2018" name="PLoS Genet.">
        <title>Population sequencing reveals clonal diversity and ancestral inbreeding in the grapevine cultivar Chardonnay.</title>
        <authorList>
            <person name="Roach M.J."/>
            <person name="Johnson D.L."/>
            <person name="Bohlmann J."/>
            <person name="van Vuuren H.J."/>
            <person name="Jones S.J."/>
            <person name="Pretorius I.S."/>
            <person name="Schmidt S.A."/>
            <person name="Borneman A.R."/>
        </authorList>
    </citation>
    <scope>NUCLEOTIDE SEQUENCE [LARGE SCALE GENOMIC DNA]</scope>
    <source>
        <strain evidence="4">cv. Chardonnay</strain>
        <tissue evidence="3">Leaf</tissue>
    </source>
</reference>
<dbReference type="AlphaFoldDB" id="A0A438HA27"/>
<dbReference type="Proteomes" id="UP000288805">
    <property type="component" value="Unassembled WGS sequence"/>
</dbReference>
<proteinExistence type="predicted"/>
<dbReference type="PANTHER" id="PTHR47481:SF22">
    <property type="entry name" value="RETROTRANSPOSON GAG DOMAIN-CONTAINING PROTEIN"/>
    <property type="match status" value="1"/>
</dbReference>
<dbReference type="InterPro" id="IPR043502">
    <property type="entry name" value="DNA/RNA_pol_sf"/>
</dbReference>
<protein>
    <submittedName>
        <fullName evidence="3">Retrovirus-related Pol polyprotein from transposon RE2</fullName>
    </submittedName>
</protein>
<comment type="caution">
    <text evidence="3">The sequence shown here is derived from an EMBL/GenBank/DDBJ whole genome shotgun (WGS) entry which is preliminary data.</text>
</comment>
<evidence type="ECO:0000313" key="4">
    <source>
        <dbReference type="Proteomes" id="UP000288805"/>
    </source>
</evidence>
<evidence type="ECO:0000313" key="3">
    <source>
        <dbReference type="EMBL" id="RVW81302.1"/>
    </source>
</evidence>
<sequence length="668" mass="75029">MASGATLFSTNDPITIQNSQDPQHPLLTINLSNITKLSSTNYLTWSLQIQSLLEGYDLHHFINGTHTPPPPTDRLIFSALLGDISVSLQLLIARTITSLDAWFLKDSVMSTNPSLMQLMLVTRQFLLLSSMRNFSTKKHLFRPLNHLLYHYQQRKIPQPSRIIQIGIHQPPIHNNQALPLRFLLMINANPNLIWVVVKHVQPQANHVVLDNNTTPTWLLDSGASHHITFDLRNLSFHSPYQGSDDVIIVKDLNTGAILLMVEPKGGVYEWPTTFPSVTSSPLLAFSNVKTTSSEWHFRLARPTPNIISNWLPPVQTLPISNGSLNTPPQRDSSCQHPSQNAQPIDRSSSPIDCLPPEPHNSETSSASTTAPPTHQNTHPMTTRVKNNIHKPLTKMNLTIVLSQPSEIESHTVNQALTNPKWRQTMNDEFDTLVRNGTWELVPSISMQNLVGCHLFEEVYMAQPPGFVDKDNPTHVYKLKKAIYGLKQAPRAWYLELNQFLIESGFTNSHVDTSIFILHSDDITIYLLVYVDDIIITGTNTNIIQHCIDLLAQRFSIKDLDVLSYFLGIEVLTTPSGLLLTQRCYISDLLARTKMSGAKPLATPLVTNGNLTLHLDWVGNKDDYTSTSAYIVYLGRHPISWSSKKQRTVARSSTKVEYRSVAATTLEIN</sequence>
<evidence type="ECO:0000256" key="1">
    <source>
        <dbReference type="SAM" id="MobiDB-lite"/>
    </source>
</evidence>
<feature type="region of interest" description="Disordered" evidence="1">
    <location>
        <begin position="318"/>
        <end position="384"/>
    </location>
</feature>
<dbReference type="CDD" id="cd09272">
    <property type="entry name" value="RNase_HI_RT_Ty1"/>
    <property type="match status" value="1"/>
</dbReference>
<feature type="compositionally biased region" description="Polar residues" evidence="1">
    <location>
        <begin position="318"/>
        <end position="350"/>
    </location>
</feature>
<feature type="compositionally biased region" description="Low complexity" evidence="1">
    <location>
        <begin position="361"/>
        <end position="373"/>
    </location>
</feature>
<dbReference type="SUPFAM" id="SSF56672">
    <property type="entry name" value="DNA/RNA polymerases"/>
    <property type="match status" value="1"/>
</dbReference>